<feature type="compositionally biased region" description="Polar residues" evidence="15">
    <location>
        <begin position="719"/>
        <end position="736"/>
    </location>
</feature>
<gene>
    <name evidence="17" type="primary">AATK</name>
    <name evidence="17" type="synonym">aatkb</name>
</gene>
<keyword evidence="7 14" id="KW-0547">Nucleotide-binding</keyword>
<organism evidence="17 18">
    <name type="scientific">Myripristis murdjan</name>
    <name type="common">pinecone soldierfish</name>
    <dbReference type="NCBI Taxonomy" id="586833"/>
    <lineage>
        <taxon>Eukaryota</taxon>
        <taxon>Metazoa</taxon>
        <taxon>Chordata</taxon>
        <taxon>Craniata</taxon>
        <taxon>Vertebrata</taxon>
        <taxon>Euteleostomi</taxon>
        <taxon>Actinopterygii</taxon>
        <taxon>Neopterygii</taxon>
        <taxon>Teleostei</taxon>
        <taxon>Neoteleostei</taxon>
        <taxon>Acanthomorphata</taxon>
        <taxon>Holocentriformes</taxon>
        <taxon>Holocentridae</taxon>
        <taxon>Myripristis</taxon>
    </lineage>
</organism>
<accession>A0A667YDE4</accession>
<dbReference type="PANTHER" id="PTHR24417:SF0">
    <property type="entry name" value="SERINE_THREONINE-PROTEIN KINASE LMTK1"/>
    <property type="match status" value="1"/>
</dbReference>
<evidence type="ECO:0000256" key="9">
    <source>
        <dbReference type="ARBA" id="ARBA00022840"/>
    </source>
</evidence>
<dbReference type="GO" id="GO:0016020">
    <property type="term" value="C:membrane"/>
    <property type="evidence" value="ECO:0007669"/>
    <property type="project" value="UniProtKB-SubCell"/>
</dbReference>
<evidence type="ECO:0000256" key="13">
    <source>
        <dbReference type="ARBA" id="ARBA00048679"/>
    </source>
</evidence>
<proteinExistence type="predicted"/>
<name>A0A667YDE4_9TELE</name>
<keyword evidence="9 14" id="KW-0067">ATP-binding</keyword>
<feature type="binding site" evidence="14">
    <location>
        <position position="53"/>
    </location>
    <ligand>
        <name>ATP</name>
        <dbReference type="ChEBI" id="CHEBI:30616"/>
    </ligand>
</feature>
<dbReference type="PROSITE" id="PS00109">
    <property type="entry name" value="PROTEIN_KINASE_TYR"/>
    <property type="match status" value="1"/>
</dbReference>
<dbReference type="GO" id="GO:0005524">
    <property type="term" value="F:ATP binding"/>
    <property type="evidence" value="ECO:0007669"/>
    <property type="project" value="UniProtKB-UniRule"/>
</dbReference>
<dbReference type="GO" id="GO:0005737">
    <property type="term" value="C:cytoplasm"/>
    <property type="evidence" value="ECO:0007669"/>
    <property type="project" value="UniProtKB-ARBA"/>
</dbReference>
<keyword evidence="18" id="KW-1185">Reference proteome</keyword>
<feature type="compositionally biased region" description="Low complexity" evidence="15">
    <location>
        <begin position="325"/>
        <end position="339"/>
    </location>
</feature>
<dbReference type="Gene3D" id="1.10.510.10">
    <property type="entry name" value="Transferase(Phosphotransferase) domain 1"/>
    <property type="match status" value="1"/>
</dbReference>
<evidence type="ECO:0000256" key="15">
    <source>
        <dbReference type="SAM" id="MobiDB-lite"/>
    </source>
</evidence>
<dbReference type="GO" id="GO:0012505">
    <property type="term" value="C:endomembrane system"/>
    <property type="evidence" value="ECO:0007669"/>
    <property type="project" value="UniProtKB-ARBA"/>
</dbReference>
<evidence type="ECO:0000256" key="4">
    <source>
        <dbReference type="ARBA" id="ARBA00022553"/>
    </source>
</evidence>
<evidence type="ECO:0000256" key="3">
    <source>
        <dbReference type="ARBA" id="ARBA00022527"/>
    </source>
</evidence>
<keyword evidence="5" id="KW-0808">Transferase</keyword>
<dbReference type="FunFam" id="3.30.200.20:FF:000275">
    <property type="entry name" value="Apoptosis associated tyrosine kinase"/>
    <property type="match status" value="1"/>
</dbReference>
<evidence type="ECO:0000256" key="10">
    <source>
        <dbReference type="ARBA" id="ARBA00022989"/>
    </source>
</evidence>
<dbReference type="FunFam" id="1.10.510.10:FF:000347">
    <property type="entry name" value="Apoptosis associated tyrosine kinase"/>
    <property type="match status" value="1"/>
</dbReference>
<dbReference type="InterPro" id="IPR000719">
    <property type="entry name" value="Prot_kinase_dom"/>
</dbReference>
<dbReference type="AlphaFoldDB" id="A0A667YDE4"/>
<evidence type="ECO:0000313" key="17">
    <source>
        <dbReference type="Ensembl" id="ENSMMDP00005028350.1"/>
    </source>
</evidence>
<keyword evidence="3" id="KW-0723">Serine/threonine-protein kinase</keyword>
<keyword evidence="11" id="KW-0472">Membrane</keyword>
<dbReference type="PRINTS" id="PR00109">
    <property type="entry name" value="TYRKINASE"/>
</dbReference>
<dbReference type="InterPro" id="IPR017441">
    <property type="entry name" value="Protein_kinase_ATP_BS"/>
</dbReference>
<dbReference type="SUPFAM" id="SSF56112">
    <property type="entry name" value="Protein kinase-like (PK-like)"/>
    <property type="match status" value="1"/>
</dbReference>
<protein>
    <recommendedName>
        <fullName evidence="2">non-specific serine/threonine protein kinase</fullName>
        <ecNumber evidence="2">2.7.11.1</ecNumber>
    </recommendedName>
</protein>
<feature type="compositionally biased region" description="Acidic residues" evidence="15">
    <location>
        <begin position="885"/>
        <end position="904"/>
    </location>
</feature>
<dbReference type="GeneTree" id="ENSGT00940000154244"/>
<sequence>AGTESGRSIQLLKSTDLGRHSLLYLKEIGNGWFGKVLLGEVNAGLSTTQVVVKELKASASVQDQMHFLEEGKPYRTLQHPALLQCLAQCTEVTPYLLVMEFCPLGDVKGYLRSCRSAETMTPEPLILQRMACDIAAGLLHLHKHNFTHSDLALRNCLLTADVSVKLGDYGLSHSKYKDDYYVTSDQMYVPLRWIAPELVDEVHGNLLMADQTQQSNIWSLGVTIWELFELGNQPYRHYSDRQVLTYAVREQQLRLPKPLLKVPLAERWYEVMQFCWLQPDQRPNAEEVHLLLSYLCAKGASEAEEDFERRWNSLRPNAGHNSHRAASAMPPSSTSSSFPLLEQFSNGDGYHSESGDDILTVTETSHGLNFEYKWEQARAEQPYRASASSGTLGQVNHHCQDAFYPPGGIVGEYQGNVYDSHDSSPAISLTMEPLLGQVSDSSPLRPWESGHYVSYKDRDGGYYYEHSPPRGMENHYLIGREHHNEHHQESWGSRSLRQALGELENPLGISPSCCHAHFVDPLTGLLVRNYSHTNYVRDKVIDIPSNEESINLSPAPGGPIVAKPALIKTDAPTQGITEQYVDLAIHDTPCKEKKEDMIKESPIMHNYTEPKLEEMTLTMTKTTPPPTDNMHAMQALKEPVSELCHTVDSGVDRSVGLADILDCSDDDEDDDITDDITDVTSGIFADESSELNASPAFKHLQKQVGTPDSMDSMDLPSAAGSSEGFSPASSHPSNSPKAMDSGYDTENNESPDLEEEEEEEEEVLLPLSDKNPYRDSAYFSDYENERLSRDEGDELPEKAKFDENVGNEQSITEKSEKSKNEGEAEECGQDEGLGLSLEPSDPASTAEVGLDEWPSQEDSSSLGDWAAEVVGAMEEALGGRVSPADGEEADEEDGDSDDSEESDEELRTYSVQEQSGGEESEDECHPVPIVVSDNSDAHNLRSLLKMPTLLSSESLEDELERKKKVVSFFDDVTVYLFDQESPTKELAEHGFPPGAEGQSSQSKPHERVNASDDSSDGNISEESAGYEWEDDFPLLPLPTSKMASDSPPPRSIPKAPDSKPVVQFSRFTVSPSNVSRFSITHVSDSDMDSAGGRSLQWEWFVSMNNNRSLPATNIINRTK</sequence>
<evidence type="ECO:0000256" key="5">
    <source>
        <dbReference type="ARBA" id="ARBA00022679"/>
    </source>
</evidence>
<dbReference type="Gene3D" id="3.30.200.20">
    <property type="entry name" value="Phosphorylase Kinase, domain 1"/>
    <property type="match status" value="1"/>
</dbReference>
<reference evidence="17" key="3">
    <citation type="submission" date="2025-09" db="UniProtKB">
        <authorList>
            <consortium name="Ensembl"/>
        </authorList>
    </citation>
    <scope>IDENTIFICATION</scope>
</reference>
<reference evidence="17" key="1">
    <citation type="submission" date="2019-06" db="EMBL/GenBank/DDBJ databases">
        <authorList>
            <consortium name="Wellcome Sanger Institute Data Sharing"/>
        </authorList>
    </citation>
    <scope>NUCLEOTIDE SEQUENCE [LARGE SCALE GENOMIC DNA]</scope>
</reference>
<evidence type="ECO:0000256" key="12">
    <source>
        <dbReference type="ARBA" id="ARBA00047899"/>
    </source>
</evidence>
<dbReference type="EC" id="2.7.11.1" evidence="2"/>
<keyword evidence="4" id="KW-0597">Phosphoprotein</keyword>
<evidence type="ECO:0000256" key="14">
    <source>
        <dbReference type="PROSITE-ProRule" id="PRU10141"/>
    </source>
</evidence>
<dbReference type="InterPro" id="IPR001245">
    <property type="entry name" value="Ser-Thr/Tyr_kinase_cat_dom"/>
</dbReference>
<dbReference type="Ensembl" id="ENSMMDT00005029026.1">
    <property type="protein sequence ID" value="ENSMMDP00005028350.1"/>
    <property type="gene ID" value="ENSMMDG00005013366.1"/>
</dbReference>
<evidence type="ECO:0000256" key="6">
    <source>
        <dbReference type="ARBA" id="ARBA00022692"/>
    </source>
</evidence>
<dbReference type="InterPro" id="IPR008266">
    <property type="entry name" value="Tyr_kinase_AS"/>
</dbReference>
<comment type="catalytic activity">
    <reaction evidence="12">
        <text>L-threonyl-[protein] + ATP = O-phospho-L-threonyl-[protein] + ADP + H(+)</text>
        <dbReference type="Rhea" id="RHEA:46608"/>
        <dbReference type="Rhea" id="RHEA-COMP:11060"/>
        <dbReference type="Rhea" id="RHEA-COMP:11605"/>
        <dbReference type="ChEBI" id="CHEBI:15378"/>
        <dbReference type="ChEBI" id="CHEBI:30013"/>
        <dbReference type="ChEBI" id="CHEBI:30616"/>
        <dbReference type="ChEBI" id="CHEBI:61977"/>
        <dbReference type="ChEBI" id="CHEBI:456216"/>
        <dbReference type="EC" id="2.7.11.1"/>
    </reaction>
</comment>
<feature type="domain" description="Protein kinase" evidence="16">
    <location>
        <begin position="22"/>
        <end position="292"/>
    </location>
</feature>
<feature type="region of interest" description="Disordered" evidence="15">
    <location>
        <begin position="318"/>
        <end position="340"/>
    </location>
</feature>
<evidence type="ECO:0000256" key="11">
    <source>
        <dbReference type="ARBA" id="ARBA00023136"/>
    </source>
</evidence>
<comment type="subcellular location">
    <subcellularLocation>
        <location evidence="1">Membrane</location>
        <topology evidence="1">Single-pass membrane protein</topology>
    </subcellularLocation>
</comment>
<evidence type="ECO:0000256" key="8">
    <source>
        <dbReference type="ARBA" id="ARBA00022777"/>
    </source>
</evidence>
<reference evidence="17" key="2">
    <citation type="submission" date="2025-08" db="UniProtKB">
        <authorList>
            <consortium name="Ensembl"/>
        </authorList>
    </citation>
    <scope>IDENTIFICATION</scope>
</reference>
<feature type="compositionally biased region" description="Basic and acidic residues" evidence="15">
    <location>
        <begin position="783"/>
        <end position="803"/>
    </location>
</feature>
<dbReference type="PROSITE" id="PS00107">
    <property type="entry name" value="PROTEIN_KINASE_ATP"/>
    <property type="match status" value="1"/>
</dbReference>
<feature type="compositionally biased region" description="Acidic residues" evidence="15">
    <location>
        <begin position="746"/>
        <end position="763"/>
    </location>
</feature>
<evidence type="ECO:0000256" key="1">
    <source>
        <dbReference type="ARBA" id="ARBA00004167"/>
    </source>
</evidence>
<dbReference type="Pfam" id="PF07714">
    <property type="entry name" value="PK_Tyr_Ser-Thr"/>
    <property type="match status" value="1"/>
</dbReference>
<evidence type="ECO:0000256" key="2">
    <source>
        <dbReference type="ARBA" id="ARBA00012513"/>
    </source>
</evidence>
<dbReference type="GO" id="GO:0007420">
    <property type="term" value="P:brain development"/>
    <property type="evidence" value="ECO:0007669"/>
    <property type="project" value="TreeGrafter"/>
</dbReference>
<comment type="catalytic activity">
    <reaction evidence="13">
        <text>L-seryl-[protein] + ATP = O-phospho-L-seryl-[protein] + ADP + H(+)</text>
        <dbReference type="Rhea" id="RHEA:17989"/>
        <dbReference type="Rhea" id="RHEA-COMP:9863"/>
        <dbReference type="Rhea" id="RHEA-COMP:11604"/>
        <dbReference type="ChEBI" id="CHEBI:15378"/>
        <dbReference type="ChEBI" id="CHEBI:29999"/>
        <dbReference type="ChEBI" id="CHEBI:30616"/>
        <dbReference type="ChEBI" id="CHEBI:83421"/>
        <dbReference type="ChEBI" id="CHEBI:456216"/>
        <dbReference type="EC" id="2.7.11.1"/>
    </reaction>
</comment>
<dbReference type="GO" id="GO:0004674">
    <property type="term" value="F:protein serine/threonine kinase activity"/>
    <property type="evidence" value="ECO:0007669"/>
    <property type="project" value="UniProtKB-KW"/>
</dbReference>
<evidence type="ECO:0000259" key="16">
    <source>
        <dbReference type="PROSITE" id="PS50011"/>
    </source>
</evidence>
<feature type="region of interest" description="Disordered" evidence="15">
    <location>
        <begin position="982"/>
        <end position="1060"/>
    </location>
</feature>
<dbReference type="GO" id="GO:0004713">
    <property type="term" value="F:protein tyrosine kinase activity"/>
    <property type="evidence" value="ECO:0007669"/>
    <property type="project" value="TreeGrafter"/>
</dbReference>
<feature type="compositionally biased region" description="Basic and acidic residues" evidence="15">
    <location>
        <begin position="811"/>
        <end position="822"/>
    </location>
</feature>
<keyword evidence="8" id="KW-0418">Kinase</keyword>
<dbReference type="Proteomes" id="UP000472263">
    <property type="component" value="Chromosome 19"/>
</dbReference>
<feature type="region of interest" description="Disordered" evidence="15">
    <location>
        <begin position="702"/>
        <end position="937"/>
    </location>
</feature>
<evidence type="ECO:0000256" key="7">
    <source>
        <dbReference type="ARBA" id="ARBA00022741"/>
    </source>
</evidence>
<dbReference type="PANTHER" id="PTHR24417">
    <property type="entry name" value="SERINE/THREONINE-PROTEIN KINASE LMTK1"/>
    <property type="match status" value="1"/>
</dbReference>
<keyword evidence="10" id="KW-1133">Transmembrane helix</keyword>
<dbReference type="InterPro" id="IPR011009">
    <property type="entry name" value="Kinase-like_dom_sf"/>
</dbReference>
<dbReference type="PROSITE" id="PS50011">
    <property type="entry name" value="PROTEIN_KINASE_DOM"/>
    <property type="match status" value="1"/>
</dbReference>
<keyword evidence="6" id="KW-0812">Transmembrane</keyword>
<evidence type="ECO:0000313" key="18">
    <source>
        <dbReference type="Proteomes" id="UP000472263"/>
    </source>
</evidence>